<evidence type="ECO:0000256" key="5">
    <source>
        <dbReference type="SAM" id="MobiDB-lite"/>
    </source>
</evidence>
<proteinExistence type="inferred from homology"/>
<comment type="similarity">
    <text evidence="1">Belongs to the synaptojanin family.</text>
</comment>
<feature type="compositionally biased region" description="Basic residues" evidence="5">
    <location>
        <begin position="1448"/>
        <end position="1460"/>
    </location>
</feature>
<feature type="compositionally biased region" description="Basic and acidic residues" evidence="5">
    <location>
        <begin position="1428"/>
        <end position="1438"/>
    </location>
</feature>
<evidence type="ECO:0000256" key="2">
    <source>
        <dbReference type="ARBA" id="ARBA00009678"/>
    </source>
</evidence>
<dbReference type="SMART" id="SM00128">
    <property type="entry name" value="IPPc"/>
    <property type="match status" value="1"/>
</dbReference>
<gene>
    <name evidence="7" type="ORF">XAT740_LOCUS24066</name>
</gene>
<comment type="caution">
    <text evidence="7">The sequence shown here is derived from an EMBL/GenBank/DDBJ whole genome shotgun (WGS) entry which is preliminary data.</text>
</comment>
<name>A0A814WY07_ADIRI</name>
<dbReference type="SUPFAM" id="SSF56219">
    <property type="entry name" value="DNase I-like"/>
    <property type="match status" value="1"/>
</dbReference>
<dbReference type="PANTHER" id="PTHR11200">
    <property type="entry name" value="INOSITOL 5-PHOSPHATASE"/>
    <property type="match status" value="1"/>
</dbReference>
<evidence type="ECO:0000256" key="1">
    <source>
        <dbReference type="ARBA" id="ARBA00008943"/>
    </source>
</evidence>
<dbReference type="InterPro" id="IPR000300">
    <property type="entry name" value="IPPc"/>
</dbReference>
<dbReference type="PANTHER" id="PTHR11200:SF257">
    <property type="entry name" value="PHOSPHOINOSITIDE 5-PHOSPHATASE"/>
    <property type="match status" value="1"/>
</dbReference>
<protein>
    <recommendedName>
        <fullName evidence="3">phosphoinositide 5-phosphatase</fullName>
        <ecNumber evidence="3">3.1.3.36</ecNumber>
    </recommendedName>
</protein>
<feature type="compositionally biased region" description="Acidic residues" evidence="5">
    <location>
        <begin position="1258"/>
        <end position="1267"/>
    </location>
</feature>
<feature type="region of interest" description="Disordered" evidence="5">
    <location>
        <begin position="1216"/>
        <end position="1235"/>
    </location>
</feature>
<dbReference type="Pfam" id="PF22669">
    <property type="entry name" value="Exo_endo_phos2"/>
    <property type="match status" value="1"/>
</dbReference>
<feature type="compositionally biased region" description="Basic and acidic residues" evidence="5">
    <location>
        <begin position="1224"/>
        <end position="1235"/>
    </location>
</feature>
<dbReference type="InterPro" id="IPR036691">
    <property type="entry name" value="Endo/exonu/phosph_ase_sf"/>
</dbReference>
<reference evidence="7" key="1">
    <citation type="submission" date="2021-02" db="EMBL/GenBank/DDBJ databases">
        <authorList>
            <person name="Nowell W R."/>
        </authorList>
    </citation>
    <scope>NUCLEOTIDE SEQUENCE</scope>
</reference>
<dbReference type="PROSITE" id="PS50275">
    <property type="entry name" value="SAC"/>
    <property type="match status" value="1"/>
</dbReference>
<keyword evidence="8" id="KW-1185">Reference proteome</keyword>
<accession>A0A814WY07</accession>
<sequence length="1684" mass="191645">MFPNAGETEPTRTPLPTAAPVSNWSVALYRKAEPIVPLNPTDISQGPAPQQVYGSFYVQLQQQACATSPSRSDVLYFRYRPQQQRNNADSYVLPFTIAQLSDMKLSAENAPLTSTTTASTRANNLEQQSSANDASENPPTLLLRAKAFLGVLVLNSSANSVTANTAGITRPFLIFVTEEVFIGQLFDAYIFRISQIATISLRDNPEDEVFVSGIKKLFQGRCFYYAVYSKPQLDTAKSFFNKPYDITLCAQRMVQGHDSDIRFFWNRGLCLPLLKFNIDIRYWIPKVMCGGIETYRNPGEDIELWLISRLSCERAGTRFNVRGVNDDGAVANFVETEQIVFLPGQSNYSSFVIVRGSIPLFWHQPRFQVGAHRITISRSEALSFKSFFEHFKHLYRHHGRVLIINLIEQRDDEKRVGDEYQNLFELLVKTYQSKQKKAKVSLGYLTEKDFVWFDYHEHARQLKGLTPEQIIDRMLIQNTQHSIRSELQRHSIFTYVDGATKSIQQGVFRVNCIDCLDRTNNVQLTLGMVICIMQIESLQKKVDVNNLVNHLKEMWINNGDHISRIYTGTGAIGQRSKAKDIQRSFGRAIQNSLRDDEKQQSIQTLIYSYAKDSYLHERSVAALATPYVIADGIILSEMFRIRERYTRKEKIRISLGTWNINGDKNPALDDEYPSILDAWILNGPDNLSVKDQNMTNGDVVPTIGYVSPDYKKTMPDILAIGFQEICDLTASNMVWQSSVNATRWVDNVEAHFKKSYPNDEYILLGNDQLVGVCLAIFIRRDLAPFVKNIVVDSVKTGMGGKIGNKGCVAIRLVLYNTSICFVCAHFTAGQSQVTERNSDYKSIMEKLSFQPPSRAVWHDHIFFLGDFNYRLTIPRAQVELLMKNNSYEQLLEYDQLKKEHAEERVFREFLEGPINFPPTYKYDIGSDNYDTSEKARTPSYTDRILWRSIFPNVQTKQLYYGRAEVKTSDHRPVSAIFDVEVEICDEVKMYQEFVNVYERFKPSNAQLMYHLKSETNLRRIQLVEEFDMYVRRKYGLDVTIADRFFTTHHKQVLLNMFFENGEQARQVLEPKTDQLSNGLTFSKHLVTLNEEFALNQKINLLFSDVNETMYPESTAYELGSYQQPSRDALSTLQDVTVAGVARTVSDLMKSIAVDHTSSMSTIKKKYGRVSIISLDPSKFAGNGLRILINICIRITSQPMKISIVVCSALLVADGGESTSTTTATKDEQREPEHDIQALEAIRDAQRAYEQRRRTYGDIFEDVSDSDSDEIKDGDEKQDSKSSHSDSDAPTSTDSDSPYGSDSESSSSYDEYYAKRQIPKKKVHRHHKGPLKSYIEERIGNWPKYRYKKYKRHNMKKQGIQINYGNIHTKEIKHSLKEEKHERKKEDSRPVTMTNMMEDVVKQTPFLSLDPTHPIVPTDPNKNLALSRHSSENDPDHTKSTSTFEKMKQKIKKSFKRKHKVSAQNATDDDEQMATNSEAASCTSAIADEESLLAGAADTDENQREYNVGELISFASFDYPNEPSCQGQTANVSSNNDCFDPFNLYGTSSTANNAEMSKNDRFQKTRCSIYDRLTDNNENWADFDHYSTATSSSFHVDPFAPISQPIRDTNSPLNMFSSTFANNNLFTQTQPQLIPARMPLPTPSAISALQNLNLNPAAKKTDLLTDLLDLTGPPPPESPKFDPYA</sequence>
<feature type="compositionally biased region" description="Polar residues" evidence="5">
    <location>
        <begin position="126"/>
        <end position="137"/>
    </location>
</feature>
<evidence type="ECO:0000256" key="3">
    <source>
        <dbReference type="ARBA" id="ARBA00013044"/>
    </source>
</evidence>
<comment type="similarity">
    <text evidence="2">In the central section; belongs to the inositol 1,4,5-trisphosphate 5-phosphatase family.</text>
</comment>
<feature type="compositionally biased region" description="Basic and acidic residues" evidence="5">
    <location>
        <begin position="1268"/>
        <end position="1286"/>
    </location>
</feature>
<feature type="region of interest" description="Disordered" evidence="5">
    <location>
        <begin position="1258"/>
        <end position="1310"/>
    </location>
</feature>
<dbReference type="GO" id="GO:0046856">
    <property type="term" value="P:phosphatidylinositol dephosphorylation"/>
    <property type="evidence" value="ECO:0007669"/>
    <property type="project" value="InterPro"/>
</dbReference>
<evidence type="ECO:0000313" key="8">
    <source>
        <dbReference type="Proteomes" id="UP000663828"/>
    </source>
</evidence>
<dbReference type="EMBL" id="CAJNOR010001844">
    <property type="protein sequence ID" value="CAF1208594.1"/>
    <property type="molecule type" value="Genomic_DNA"/>
</dbReference>
<dbReference type="Proteomes" id="UP000663828">
    <property type="component" value="Unassembled WGS sequence"/>
</dbReference>
<organism evidence="7 8">
    <name type="scientific">Adineta ricciae</name>
    <name type="common">Rotifer</name>
    <dbReference type="NCBI Taxonomy" id="249248"/>
    <lineage>
        <taxon>Eukaryota</taxon>
        <taxon>Metazoa</taxon>
        <taxon>Spiralia</taxon>
        <taxon>Gnathifera</taxon>
        <taxon>Rotifera</taxon>
        <taxon>Eurotatoria</taxon>
        <taxon>Bdelloidea</taxon>
        <taxon>Adinetida</taxon>
        <taxon>Adinetidae</taxon>
        <taxon>Adineta</taxon>
    </lineage>
</organism>
<keyword evidence="4" id="KW-0378">Hydrolase</keyword>
<dbReference type="InterPro" id="IPR046985">
    <property type="entry name" value="IP5"/>
</dbReference>
<feature type="region of interest" description="Disordered" evidence="5">
    <location>
        <begin position="1407"/>
        <end position="1480"/>
    </location>
</feature>
<feature type="domain" description="SAC" evidence="6">
    <location>
        <begin position="229"/>
        <end position="568"/>
    </location>
</feature>
<feature type="region of interest" description="Disordered" evidence="5">
    <location>
        <begin position="111"/>
        <end position="137"/>
    </location>
</feature>
<dbReference type="InterPro" id="IPR002013">
    <property type="entry name" value="SAC_dom"/>
</dbReference>
<evidence type="ECO:0000313" key="7">
    <source>
        <dbReference type="EMBL" id="CAF1208594.1"/>
    </source>
</evidence>
<dbReference type="Gene3D" id="3.60.10.10">
    <property type="entry name" value="Endonuclease/exonuclease/phosphatase"/>
    <property type="match status" value="1"/>
</dbReference>
<dbReference type="GO" id="GO:0098793">
    <property type="term" value="C:presynapse"/>
    <property type="evidence" value="ECO:0007669"/>
    <property type="project" value="GOC"/>
</dbReference>
<feature type="compositionally biased region" description="Low complexity" evidence="5">
    <location>
        <begin position="1287"/>
        <end position="1310"/>
    </location>
</feature>
<dbReference type="GO" id="GO:0048488">
    <property type="term" value="P:synaptic vesicle endocytosis"/>
    <property type="evidence" value="ECO:0007669"/>
    <property type="project" value="TreeGrafter"/>
</dbReference>
<dbReference type="Pfam" id="PF02383">
    <property type="entry name" value="Syja_N"/>
    <property type="match status" value="1"/>
</dbReference>
<dbReference type="GO" id="GO:0004439">
    <property type="term" value="F:phosphatidylinositol-4,5-bisphosphate 5-phosphatase activity"/>
    <property type="evidence" value="ECO:0007669"/>
    <property type="project" value="UniProtKB-EC"/>
</dbReference>
<dbReference type="EC" id="3.1.3.36" evidence="3"/>
<evidence type="ECO:0000256" key="4">
    <source>
        <dbReference type="ARBA" id="ARBA00022801"/>
    </source>
</evidence>
<feature type="compositionally biased region" description="Low complexity" evidence="5">
    <location>
        <begin position="112"/>
        <end position="125"/>
    </location>
</feature>
<evidence type="ECO:0000259" key="6">
    <source>
        <dbReference type="PROSITE" id="PS50275"/>
    </source>
</evidence>